<proteinExistence type="predicted"/>
<comment type="caution">
    <text evidence="1">The sequence shown here is derived from an EMBL/GenBank/DDBJ whole genome shotgun (WGS) entry which is preliminary data.</text>
</comment>
<feature type="non-terminal residue" evidence="1">
    <location>
        <position position="1"/>
    </location>
</feature>
<dbReference type="AlphaFoldDB" id="A0A0F9MYR5"/>
<organism evidence="1">
    <name type="scientific">marine sediment metagenome</name>
    <dbReference type="NCBI Taxonomy" id="412755"/>
    <lineage>
        <taxon>unclassified sequences</taxon>
        <taxon>metagenomes</taxon>
        <taxon>ecological metagenomes</taxon>
    </lineage>
</organism>
<reference evidence="1" key="1">
    <citation type="journal article" date="2015" name="Nature">
        <title>Complex archaea that bridge the gap between prokaryotes and eukaryotes.</title>
        <authorList>
            <person name="Spang A."/>
            <person name="Saw J.H."/>
            <person name="Jorgensen S.L."/>
            <person name="Zaremba-Niedzwiedzka K."/>
            <person name="Martijn J."/>
            <person name="Lind A.E."/>
            <person name="van Eijk R."/>
            <person name="Schleper C."/>
            <person name="Guy L."/>
            <person name="Ettema T.J."/>
        </authorList>
    </citation>
    <scope>NUCLEOTIDE SEQUENCE</scope>
</reference>
<evidence type="ECO:0008006" key="2">
    <source>
        <dbReference type="Google" id="ProtNLM"/>
    </source>
</evidence>
<name>A0A0F9MYR5_9ZZZZ</name>
<gene>
    <name evidence="1" type="ORF">LCGC14_1032540</name>
</gene>
<sequence length="249" mass="28280">WKQQYNSCVKDMVEEVLDAMINGRNSASDTNRPYSVFQWVGQGTAGQTGGFNGYYGCYNDSTTTTGTVFNKGGINAVTYTDWANYFADHDNNIDDSLLTILDTATRKLNFQPPVIPEKLPMEKVNYAMYTNDTVIKNLNAFYAKSDDNMGYRPDAHYGTPGFNRIPMVYTPPLDTANLAVYGTNPILGLNHNFIYPVILRNWDFRITRQVANLRHTVMELYMDLVYQIWCNSSPKYCGFLITEPEQTPS</sequence>
<protein>
    <recommendedName>
        <fullName evidence="2">Bacteriophage Mu GpT domain-containing protein</fullName>
    </recommendedName>
</protein>
<dbReference type="EMBL" id="LAZR01004198">
    <property type="protein sequence ID" value="KKN10849.1"/>
    <property type="molecule type" value="Genomic_DNA"/>
</dbReference>
<evidence type="ECO:0000313" key="1">
    <source>
        <dbReference type="EMBL" id="KKN10849.1"/>
    </source>
</evidence>
<accession>A0A0F9MYR5</accession>